<accession>A0A1Y1I1R6</accession>
<evidence type="ECO:0000259" key="1">
    <source>
        <dbReference type="Pfam" id="PF12697"/>
    </source>
</evidence>
<dbReference type="InterPro" id="IPR050266">
    <property type="entry name" value="AB_hydrolase_sf"/>
</dbReference>
<dbReference type="PANTHER" id="PTHR43798">
    <property type="entry name" value="MONOACYLGLYCEROL LIPASE"/>
    <property type="match status" value="1"/>
</dbReference>
<dbReference type="Proteomes" id="UP000054558">
    <property type="component" value="Unassembled WGS sequence"/>
</dbReference>
<feature type="domain" description="AB hydrolase-1" evidence="1">
    <location>
        <begin position="54"/>
        <end position="251"/>
    </location>
</feature>
<gene>
    <name evidence="2" type="ORF">KFL_000990180</name>
</gene>
<dbReference type="InterPro" id="IPR000073">
    <property type="entry name" value="AB_hydrolase_1"/>
</dbReference>
<dbReference type="PRINTS" id="PR00111">
    <property type="entry name" value="ABHYDROLASE"/>
</dbReference>
<protein>
    <submittedName>
        <fullName evidence="2">Abhydrolase domain-containing protein 6</fullName>
    </submittedName>
</protein>
<dbReference type="STRING" id="105231.A0A1Y1I1R6"/>
<evidence type="ECO:0000313" key="2">
    <source>
        <dbReference type="EMBL" id="GAQ82068.1"/>
    </source>
</evidence>
<dbReference type="SUPFAM" id="SSF53474">
    <property type="entry name" value="alpha/beta-Hydrolases"/>
    <property type="match status" value="1"/>
</dbReference>
<proteinExistence type="predicted"/>
<name>A0A1Y1I1R6_KLENI</name>
<dbReference type="OrthoDB" id="10249433at2759"/>
<dbReference type="Pfam" id="PF12697">
    <property type="entry name" value="Abhydrolase_6"/>
    <property type="match status" value="1"/>
</dbReference>
<keyword evidence="2" id="KW-0378">Hydrolase</keyword>
<dbReference type="GO" id="GO:0016787">
    <property type="term" value="F:hydrolase activity"/>
    <property type="evidence" value="ECO:0007669"/>
    <property type="project" value="UniProtKB-KW"/>
</dbReference>
<dbReference type="OMA" id="PIGRATH"/>
<evidence type="ECO:0000313" key="3">
    <source>
        <dbReference type="Proteomes" id="UP000054558"/>
    </source>
</evidence>
<dbReference type="Gene3D" id="3.40.50.1820">
    <property type="entry name" value="alpha/beta hydrolase"/>
    <property type="match status" value="1"/>
</dbReference>
<dbReference type="AlphaFoldDB" id="A0A1Y1I1R6"/>
<sequence>MVWPGALHASGEPVHRRFVQVKEKRCFFTDTGKGPLVVILSSQLVLSRSYRWTAEVLSQNFRVVVVEMPGCGNSDSVSEPWSNSQYAEWVSNFLTALKVDEAAALVGHSDSGAPALEAAVRFPQQIKNLILVDSIGANAPDSLPRLILMRMADAASEIRFSVPGLFHAGKNALFHTRNWLNQIRISAVYDLTDQAKQVKVPTLLAWGRRDKTIPLSAAGTFFRLIPNSHVYISDDGSHNWLIQRPEEFCQAVTEFVHRKDKTSTFTIQLASGVFQREKTAGEATALAANGSR</sequence>
<keyword evidence="3" id="KW-1185">Reference proteome</keyword>
<organism evidence="2 3">
    <name type="scientific">Klebsormidium nitens</name>
    <name type="common">Green alga</name>
    <name type="synonym">Ulothrix nitens</name>
    <dbReference type="NCBI Taxonomy" id="105231"/>
    <lineage>
        <taxon>Eukaryota</taxon>
        <taxon>Viridiplantae</taxon>
        <taxon>Streptophyta</taxon>
        <taxon>Klebsormidiophyceae</taxon>
        <taxon>Klebsormidiales</taxon>
        <taxon>Klebsormidiaceae</taxon>
        <taxon>Klebsormidium</taxon>
    </lineage>
</organism>
<dbReference type="EMBL" id="DF237048">
    <property type="protein sequence ID" value="GAQ82068.1"/>
    <property type="molecule type" value="Genomic_DNA"/>
</dbReference>
<dbReference type="PANTHER" id="PTHR43798:SF33">
    <property type="entry name" value="HYDROLASE, PUTATIVE (AFU_ORTHOLOGUE AFUA_2G14860)-RELATED"/>
    <property type="match status" value="1"/>
</dbReference>
<dbReference type="InterPro" id="IPR029058">
    <property type="entry name" value="AB_hydrolase_fold"/>
</dbReference>
<dbReference type="GO" id="GO:0016020">
    <property type="term" value="C:membrane"/>
    <property type="evidence" value="ECO:0000318"/>
    <property type="project" value="GO_Central"/>
</dbReference>
<reference evidence="2 3" key="1">
    <citation type="journal article" date="2014" name="Nat. Commun.">
        <title>Klebsormidium flaccidum genome reveals primary factors for plant terrestrial adaptation.</title>
        <authorList>
            <person name="Hori K."/>
            <person name="Maruyama F."/>
            <person name="Fujisawa T."/>
            <person name="Togashi T."/>
            <person name="Yamamoto N."/>
            <person name="Seo M."/>
            <person name="Sato S."/>
            <person name="Yamada T."/>
            <person name="Mori H."/>
            <person name="Tajima N."/>
            <person name="Moriyama T."/>
            <person name="Ikeuchi M."/>
            <person name="Watanabe M."/>
            <person name="Wada H."/>
            <person name="Kobayashi K."/>
            <person name="Saito M."/>
            <person name="Masuda T."/>
            <person name="Sasaki-Sekimoto Y."/>
            <person name="Mashiguchi K."/>
            <person name="Awai K."/>
            <person name="Shimojima M."/>
            <person name="Masuda S."/>
            <person name="Iwai M."/>
            <person name="Nobusawa T."/>
            <person name="Narise T."/>
            <person name="Kondo S."/>
            <person name="Saito H."/>
            <person name="Sato R."/>
            <person name="Murakawa M."/>
            <person name="Ihara Y."/>
            <person name="Oshima-Yamada Y."/>
            <person name="Ohtaka K."/>
            <person name="Satoh M."/>
            <person name="Sonobe K."/>
            <person name="Ishii M."/>
            <person name="Ohtani R."/>
            <person name="Kanamori-Sato M."/>
            <person name="Honoki R."/>
            <person name="Miyazaki D."/>
            <person name="Mochizuki H."/>
            <person name="Umetsu J."/>
            <person name="Higashi K."/>
            <person name="Shibata D."/>
            <person name="Kamiya Y."/>
            <person name="Sato N."/>
            <person name="Nakamura Y."/>
            <person name="Tabata S."/>
            <person name="Ida S."/>
            <person name="Kurokawa K."/>
            <person name="Ohta H."/>
        </authorList>
    </citation>
    <scope>NUCLEOTIDE SEQUENCE [LARGE SCALE GENOMIC DNA]</scope>
    <source>
        <strain evidence="2 3">NIES-2285</strain>
    </source>
</reference>